<dbReference type="RefSeq" id="WP_330975342.1">
    <property type="nucleotide sequence ID" value="NZ_JAZGLY010000007.1"/>
</dbReference>
<organism evidence="6 7">
    <name type="scientific">Niabella digestorum</name>
    <dbReference type="NCBI Taxonomy" id="3117701"/>
    <lineage>
        <taxon>Bacteria</taxon>
        <taxon>Pseudomonadati</taxon>
        <taxon>Bacteroidota</taxon>
        <taxon>Chitinophagia</taxon>
        <taxon>Chitinophagales</taxon>
        <taxon>Chitinophagaceae</taxon>
        <taxon>Niabella</taxon>
    </lineage>
</organism>
<evidence type="ECO:0000313" key="6">
    <source>
        <dbReference type="EMBL" id="MEE6187937.1"/>
    </source>
</evidence>
<dbReference type="SUPFAM" id="SSF88946">
    <property type="entry name" value="Sigma2 domain of RNA polymerase sigma factors"/>
    <property type="match status" value="1"/>
</dbReference>
<keyword evidence="7" id="KW-1185">Reference proteome</keyword>
<evidence type="ECO:0000259" key="5">
    <source>
        <dbReference type="PROSITE" id="PS00622"/>
    </source>
</evidence>
<dbReference type="NCBIfam" id="TIGR02937">
    <property type="entry name" value="sigma70-ECF"/>
    <property type="match status" value="1"/>
</dbReference>
<gene>
    <name evidence="6" type="ORF">V2H41_11700</name>
</gene>
<sequence>MLNEQYILNLRNSISKTSDEAAYKKLFYHFYPLLRRFAYNLLGNAEVAEEIVSDVFLKIWAIRDKLTLVKDLKLYLFKSVKNACINYLKSAAHKYSKSTNFIEETAKLYPSPESEYIYAELHQIIRSAINKLPAKRQLVFRLVKEYGLTYNQVSEVMQISQNTIETHMRHALKKIKHALDKYQNIDK</sequence>
<comment type="similarity">
    <text evidence="1">Belongs to the sigma-70 factor family. ECF subfamily.</text>
</comment>
<evidence type="ECO:0000256" key="1">
    <source>
        <dbReference type="ARBA" id="ARBA00010641"/>
    </source>
</evidence>
<evidence type="ECO:0000256" key="3">
    <source>
        <dbReference type="ARBA" id="ARBA00023082"/>
    </source>
</evidence>
<keyword evidence="3" id="KW-0731">Sigma factor</keyword>
<dbReference type="InterPro" id="IPR014284">
    <property type="entry name" value="RNA_pol_sigma-70_dom"/>
</dbReference>
<dbReference type="Proteomes" id="UP001357452">
    <property type="component" value="Unassembled WGS sequence"/>
</dbReference>
<dbReference type="Pfam" id="PF08281">
    <property type="entry name" value="Sigma70_r4_2"/>
    <property type="match status" value="1"/>
</dbReference>
<evidence type="ECO:0000256" key="4">
    <source>
        <dbReference type="ARBA" id="ARBA00023163"/>
    </source>
</evidence>
<dbReference type="PANTHER" id="PTHR43133">
    <property type="entry name" value="RNA POLYMERASE ECF-TYPE SIGMA FACTO"/>
    <property type="match status" value="1"/>
</dbReference>
<dbReference type="InterPro" id="IPR013249">
    <property type="entry name" value="RNA_pol_sigma70_r4_t2"/>
</dbReference>
<dbReference type="InterPro" id="IPR039425">
    <property type="entry name" value="RNA_pol_sigma-70-like"/>
</dbReference>
<name>A0ABU7RJI0_9BACT</name>
<dbReference type="CDD" id="cd06171">
    <property type="entry name" value="Sigma70_r4"/>
    <property type="match status" value="1"/>
</dbReference>
<feature type="domain" description="HTH luxR-type" evidence="5">
    <location>
        <begin position="147"/>
        <end position="174"/>
    </location>
</feature>
<dbReference type="Gene3D" id="1.10.1740.10">
    <property type="match status" value="1"/>
</dbReference>
<dbReference type="EMBL" id="JAZGLY010000007">
    <property type="protein sequence ID" value="MEE6187937.1"/>
    <property type="molecule type" value="Genomic_DNA"/>
</dbReference>
<protein>
    <submittedName>
        <fullName evidence="6">RNA polymerase sigma-70 factor</fullName>
    </submittedName>
</protein>
<dbReference type="InterPro" id="IPR013324">
    <property type="entry name" value="RNA_pol_sigma_r3/r4-like"/>
</dbReference>
<keyword evidence="4" id="KW-0804">Transcription</keyword>
<evidence type="ECO:0000313" key="7">
    <source>
        <dbReference type="Proteomes" id="UP001357452"/>
    </source>
</evidence>
<proteinExistence type="inferred from homology"/>
<dbReference type="NCBIfam" id="TIGR02985">
    <property type="entry name" value="Sig70_bacteroi1"/>
    <property type="match status" value="1"/>
</dbReference>
<dbReference type="PANTHER" id="PTHR43133:SF46">
    <property type="entry name" value="RNA POLYMERASE SIGMA-70 FACTOR ECF SUBFAMILY"/>
    <property type="match status" value="1"/>
</dbReference>
<dbReference type="SUPFAM" id="SSF88659">
    <property type="entry name" value="Sigma3 and sigma4 domains of RNA polymerase sigma factors"/>
    <property type="match status" value="1"/>
</dbReference>
<comment type="caution">
    <text evidence="6">The sequence shown here is derived from an EMBL/GenBank/DDBJ whole genome shotgun (WGS) entry which is preliminary data.</text>
</comment>
<dbReference type="InterPro" id="IPR000792">
    <property type="entry name" value="Tscrpt_reg_LuxR_C"/>
</dbReference>
<dbReference type="PROSITE" id="PS00622">
    <property type="entry name" value="HTH_LUXR_1"/>
    <property type="match status" value="1"/>
</dbReference>
<dbReference type="Gene3D" id="1.10.10.10">
    <property type="entry name" value="Winged helix-like DNA-binding domain superfamily/Winged helix DNA-binding domain"/>
    <property type="match status" value="1"/>
</dbReference>
<reference evidence="6 7" key="1">
    <citation type="submission" date="2024-01" db="EMBL/GenBank/DDBJ databases">
        <title>Niabella digestum sp. nov., isolated from waste digestion system.</title>
        <authorList>
            <person name="Zhang L."/>
        </authorList>
    </citation>
    <scope>NUCLEOTIDE SEQUENCE [LARGE SCALE GENOMIC DNA]</scope>
    <source>
        <strain evidence="6 7">A18</strain>
    </source>
</reference>
<dbReference type="InterPro" id="IPR013325">
    <property type="entry name" value="RNA_pol_sigma_r2"/>
</dbReference>
<dbReference type="InterPro" id="IPR014327">
    <property type="entry name" value="RNA_pol_sigma70_bacteroid"/>
</dbReference>
<dbReference type="InterPro" id="IPR007627">
    <property type="entry name" value="RNA_pol_sigma70_r2"/>
</dbReference>
<evidence type="ECO:0000256" key="2">
    <source>
        <dbReference type="ARBA" id="ARBA00023015"/>
    </source>
</evidence>
<dbReference type="Pfam" id="PF04542">
    <property type="entry name" value="Sigma70_r2"/>
    <property type="match status" value="1"/>
</dbReference>
<accession>A0ABU7RJI0</accession>
<keyword evidence="2" id="KW-0805">Transcription regulation</keyword>
<dbReference type="InterPro" id="IPR036388">
    <property type="entry name" value="WH-like_DNA-bd_sf"/>
</dbReference>